<dbReference type="InterPro" id="IPR014018">
    <property type="entry name" value="SecA_motor_DEAD"/>
</dbReference>
<dbReference type="InterPro" id="IPR036670">
    <property type="entry name" value="SecA_X-link_sf"/>
</dbReference>
<comment type="caution">
    <text evidence="21">The sequence shown here is derived from an EMBL/GenBank/DDBJ whole genome shotgun (WGS) entry which is preliminary data.</text>
</comment>
<evidence type="ECO:0000256" key="12">
    <source>
        <dbReference type="ARBA" id="ARBA00022967"/>
    </source>
</evidence>
<comment type="cofactor">
    <cofactor evidence="1">
        <name>Zn(2+)</name>
        <dbReference type="ChEBI" id="CHEBI:29105"/>
    </cofactor>
</comment>
<dbReference type="SMART" id="SM00958">
    <property type="entry name" value="SecA_PP_bind"/>
    <property type="match status" value="1"/>
</dbReference>
<dbReference type="InterPro" id="IPR036266">
    <property type="entry name" value="SecA_Wing/Scaffold_sf"/>
</dbReference>
<dbReference type="GO" id="GO:0046872">
    <property type="term" value="F:metal ion binding"/>
    <property type="evidence" value="ECO:0007669"/>
    <property type="project" value="UniProtKB-KW"/>
</dbReference>
<dbReference type="FunFam" id="1.10.3060.10:FF:000003">
    <property type="entry name" value="Protein translocase subunit SecA"/>
    <property type="match status" value="1"/>
</dbReference>
<evidence type="ECO:0000256" key="11">
    <source>
        <dbReference type="ARBA" id="ARBA00022927"/>
    </source>
</evidence>
<dbReference type="FunFam" id="3.40.50.300:FF:000113">
    <property type="entry name" value="Preprotein translocase subunit SecA"/>
    <property type="match status" value="1"/>
</dbReference>
<comment type="similarity">
    <text evidence="2 15 16">Belongs to the SecA family.</text>
</comment>
<dbReference type="FunFam" id="3.90.1440.10:FF:000001">
    <property type="entry name" value="Preprotein translocase subunit SecA"/>
    <property type="match status" value="1"/>
</dbReference>
<feature type="domain" description="SecA family profile" evidence="20">
    <location>
        <begin position="3"/>
        <end position="623"/>
    </location>
</feature>
<dbReference type="GO" id="GO:0043952">
    <property type="term" value="P:protein transport by the Sec complex"/>
    <property type="evidence" value="ECO:0007669"/>
    <property type="project" value="TreeGrafter"/>
</dbReference>
<dbReference type="InterPro" id="IPR027417">
    <property type="entry name" value="P-loop_NTPase"/>
</dbReference>
<dbReference type="InterPro" id="IPR011115">
    <property type="entry name" value="SecA_DEAD"/>
</dbReference>
<dbReference type="EMBL" id="JACXLD010000007">
    <property type="protein sequence ID" value="MBD2859747.1"/>
    <property type="molecule type" value="Genomic_DNA"/>
</dbReference>
<evidence type="ECO:0000313" key="21">
    <source>
        <dbReference type="EMBL" id="MBD2859747.1"/>
    </source>
</evidence>
<dbReference type="NCBIfam" id="NF009538">
    <property type="entry name" value="PRK12904.1"/>
    <property type="match status" value="1"/>
</dbReference>
<dbReference type="InterPro" id="IPR014001">
    <property type="entry name" value="Helicase_ATP-bd"/>
</dbReference>
<dbReference type="GO" id="GO:0008564">
    <property type="term" value="F:protein-exporting ATPase activity"/>
    <property type="evidence" value="ECO:0007669"/>
    <property type="project" value="UniProtKB-EC"/>
</dbReference>
<dbReference type="PROSITE" id="PS01312">
    <property type="entry name" value="SECA"/>
    <property type="match status" value="1"/>
</dbReference>
<evidence type="ECO:0000256" key="16">
    <source>
        <dbReference type="RuleBase" id="RU003874"/>
    </source>
</evidence>
<feature type="domain" description="Helicase ATP-binding" evidence="18">
    <location>
        <begin position="89"/>
        <end position="247"/>
    </location>
</feature>
<dbReference type="PROSITE" id="PS51192">
    <property type="entry name" value="HELICASE_ATP_BIND_1"/>
    <property type="match status" value="1"/>
</dbReference>
<keyword evidence="14 15" id="KW-0472">Membrane</keyword>
<feature type="compositionally biased region" description="Basic residues" evidence="17">
    <location>
        <begin position="902"/>
        <end position="912"/>
    </location>
</feature>
<dbReference type="PROSITE" id="PS51194">
    <property type="entry name" value="HELICASE_CTER"/>
    <property type="match status" value="1"/>
</dbReference>
<dbReference type="CDD" id="cd18803">
    <property type="entry name" value="SF2_C_secA"/>
    <property type="match status" value="1"/>
</dbReference>
<comment type="subcellular location">
    <subcellularLocation>
        <location evidence="15">Cell membrane</location>
        <topology evidence="15">Peripheral membrane protein</topology>
        <orientation evidence="15">Cytoplasmic side</orientation>
    </subcellularLocation>
    <subcellularLocation>
        <location evidence="15">Cytoplasm</location>
    </subcellularLocation>
    <text evidence="15">Distribution is 50-50.</text>
</comment>
<protein>
    <recommendedName>
        <fullName evidence="15 16">Protein translocase subunit SecA</fullName>
        <ecNumber evidence="15">7.4.2.8</ecNumber>
    </recommendedName>
</protein>
<dbReference type="HAMAP" id="MF_01382">
    <property type="entry name" value="SecA"/>
    <property type="match status" value="1"/>
</dbReference>
<feature type="compositionally biased region" description="Basic and acidic residues" evidence="17">
    <location>
        <begin position="883"/>
        <end position="892"/>
    </location>
</feature>
<dbReference type="GO" id="GO:0005524">
    <property type="term" value="F:ATP binding"/>
    <property type="evidence" value="ECO:0007669"/>
    <property type="project" value="UniProtKB-UniRule"/>
</dbReference>
<evidence type="ECO:0000256" key="14">
    <source>
        <dbReference type="ARBA" id="ARBA00023136"/>
    </source>
</evidence>
<evidence type="ECO:0000259" key="18">
    <source>
        <dbReference type="PROSITE" id="PS51192"/>
    </source>
</evidence>
<evidence type="ECO:0000256" key="10">
    <source>
        <dbReference type="ARBA" id="ARBA00022840"/>
    </source>
</evidence>
<dbReference type="InterPro" id="IPR004027">
    <property type="entry name" value="SEC_C_motif"/>
</dbReference>
<dbReference type="SUPFAM" id="SSF81886">
    <property type="entry name" value="Helical scaffold and wing domains of SecA"/>
    <property type="match status" value="1"/>
</dbReference>
<evidence type="ECO:0000259" key="20">
    <source>
        <dbReference type="PROSITE" id="PS51196"/>
    </source>
</evidence>
<dbReference type="Pfam" id="PF07517">
    <property type="entry name" value="SecA_DEAD"/>
    <property type="match status" value="1"/>
</dbReference>
<evidence type="ECO:0000256" key="15">
    <source>
        <dbReference type="HAMAP-Rule" id="MF_01382"/>
    </source>
</evidence>
<dbReference type="InterPro" id="IPR011130">
    <property type="entry name" value="SecA_preprotein_X-link_dom"/>
</dbReference>
<dbReference type="Gene3D" id="1.10.3060.10">
    <property type="entry name" value="Helical scaffold and wing domains of SecA"/>
    <property type="match status" value="1"/>
</dbReference>
<dbReference type="AlphaFoldDB" id="A0A927C4A3"/>
<evidence type="ECO:0000256" key="1">
    <source>
        <dbReference type="ARBA" id="ARBA00001947"/>
    </source>
</evidence>
<dbReference type="Proteomes" id="UP000610558">
    <property type="component" value="Unassembled WGS sequence"/>
</dbReference>
<feature type="compositionally biased region" description="Basic and acidic residues" evidence="17">
    <location>
        <begin position="846"/>
        <end position="860"/>
    </location>
</feature>
<dbReference type="InterPro" id="IPR044722">
    <property type="entry name" value="SecA_SF2_C"/>
</dbReference>
<proteinExistence type="inferred from homology"/>
<comment type="function">
    <text evidence="15">Part of the Sec protein translocase complex. Interacts with the SecYEG preprotein conducting channel. Has a central role in coupling the hydrolysis of ATP to the transfer of proteins into and across the cell membrane, serving both as a receptor for the preprotein-SecB complex and as an ATP-driven molecular motor driving the stepwise translocation of polypeptide chains across the membrane.</text>
</comment>
<keyword evidence="5 15" id="KW-0963">Cytoplasm</keyword>
<feature type="domain" description="Helicase C-terminal" evidence="19">
    <location>
        <begin position="426"/>
        <end position="639"/>
    </location>
</feature>
<dbReference type="GO" id="GO:0005829">
    <property type="term" value="C:cytosol"/>
    <property type="evidence" value="ECO:0007669"/>
    <property type="project" value="TreeGrafter"/>
</dbReference>
<evidence type="ECO:0000256" key="3">
    <source>
        <dbReference type="ARBA" id="ARBA00022448"/>
    </source>
</evidence>
<dbReference type="GO" id="GO:0065002">
    <property type="term" value="P:intracellular protein transmembrane transport"/>
    <property type="evidence" value="ECO:0007669"/>
    <property type="project" value="UniProtKB-UniRule"/>
</dbReference>
<comment type="subunit">
    <text evidence="15">Monomer and homodimer. Part of the essential Sec protein translocation apparatus which comprises SecA, SecYEG and auxiliary proteins SecDF-YajC and YidC.</text>
</comment>
<keyword evidence="4 15" id="KW-1003">Cell membrane</keyword>
<dbReference type="NCBIfam" id="TIGR00963">
    <property type="entry name" value="secA"/>
    <property type="match status" value="1"/>
</dbReference>
<dbReference type="InterPro" id="IPR001650">
    <property type="entry name" value="Helicase_C-like"/>
</dbReference>
<keyword evidence="11 15" id="KW-0653">Protein transport</keyword>
<dbReference type="Pfam" id="PF07516">
    <property type="entry name" value="SecA_SW"/>
    <property type="match status" value="1"/>
</dbReference>
<evidence type="ECO:0000256" key="7">
    <source>
        <dbReference type="ARBA" id="ARBA00022723"/>
    </source>
</evidence>
<name>A0A927C4A3_9GAMM</name>
<dbReference type="InterPro" id="IPR000185">
    <property type="entry name" value="SecA"/>
</dbReference>
<keyword evidence="7" id="KW-0479">Metal-binding</keyword>
<dbReference type="PANTHER" id="PTHR30612:SF0">
    <property type="entry name" value="CHLOROPLAST PROTEIN-TRANSPORTING ATPASE"/>
    <property type="match status" value="1"/>
</dbReference>
<evidence type="ECO:0000256" key="17">
    <source>
        <dbReference type="SAM" id="MobiDB-lite"/>
    </source>
</evidence>
<dbReference type="InterPro" id="IPR020937">
    <property type="entry name" value="SecA_CS"/>
</dbReference>
<dbReference type="Gene3D" id="3.90.1440.10">
    <property type="entry name" value="SecA, preprotein cross-linking domain"/>
    <property type="match status" value="1"/>
</dbReference>
<feature type="binding site" evidence="15">
    <location>
        <begin position="105"/>
        <end position="109"/>
    </location>
    <ligand>
        <name>ATP</name>
        <dbReference type="ChEBI" id="CHEBI:30616"/>
    </ligand>
</feature>
<feature type="binding site" evidence="15">
    <location>
        <position position="87"/>
    </location>
    <ligand>
        <name>ATP</name>
        <dbReference type="ChEBI" id="CHEBI:30616"/>
    </ligand>
</feature>
<dbReference type="Pfam" id="PF01043">
    <property type="entry name" value="SecA_PP_bind"/>
    <property type="match status" value="1"/>
</dbReference>
<comment type="catalytic activity">
    <reaction evidence="15">
        <text>ATP + H2O + cellular proteinSide 1 = ADP + phosphate + cellular proteinSide 2.</text>
        <dbReference type="EC" id="7.4.2.8"/>
    </reaction>
</comment>
<dbReference type="Pfam" id="PF21090">
    <property type="entry name" value="P-loop_SecA"/>
    <property type="match status" value="1"/>
</dbReference>
<dbReference type="GO" id="GO:0017038">
    <property type="term" value="P:protein import"/>
    <property type="evidence" value="ECO:0007669"/>
    <property type="project" value="InterPro"/>
</dbReference>
<dbReference type="PANTHER" id="PTHR30612">
    <property type="entry name" value="SECA INNER MEMBRANE COMPONENT OF SEC PROTEIN SECRETION SYSTEM"/>
    <property type="match status" value="1"/>
</dbReference>
<keyword evidence="3 15" id="KW-0813">Transport</keyword>
<evidence type="ECO:0000256" key="6">
    <source>
        <dbReference type="ARBA" id="ARBA00022519"/>
    </source>
</evidence>
<evidence type="ECO:0000259" key="19">
    <source>
        <dbReference type="PROSITE" id="PS51194"/>
    </source>
</evidence>
<keyword evidence="12 15" id="KW-1278">Translocase</keyword>
<keyword evidence="6" id="KW-0997">Cell inner membrane</keyword>
<sequence>MITAAFKKVFGSKNDRELKRMRKMVAQINGFEEQLSGLSDEQLSAKTDEFRQRLAAGETLEQILAEAFAVAREASRRVMGMRHFDVQLIGGITIHEGNIAEMRTGEGKTLMATLPVYLNALSANGVYVVTVNDYLAQRDANWMRPLYEFLRLRVGTIYSGQSGEDKRDAYACDITYGTNNEFGFDYLRDNMAFAVEDRLQRQLNFAIVDEVDSILIDEARTPLIISGPAQDSSALYKLINNLIPKLEAVPDTGEERKAGVEPEDGHYIVDEKMRSVELTEEGHQLVEDLFIDNGLLQEGDSLYAAGNLTLLHHVNSALRAHVLFHNNVEYIVQNGQVVLIDEHTGRTMPGRRLSEGLHQAIEAKEGVAIQAESQTLASTTFQNYFRLFNKLAGMTGTADTEAFEFKHIYGLDVVVIPTNKPNARQDLNDLVYLSKDEKYDAIVADVKEVMASGAPVLVGTASIETSEEMASRFKKAKIPHNVLNAKYHEKEAEIIAQAGRPGTVTIATNMAGRGTDIVLGGNVDAEINELENPTQAQIDELREAWKVRHAQVLDAGGLHIIGTERHESRRIDNQLRGRSGRQGDPGVSRFYLSLEDNLMRIFASDRVRSIMQALGLEKGEAIEHRMVSNAIEKAQRKVEGRNFDIRKQLLEYDDVANDQRQIVYQQRNELMESEDISGMLQTIRNDVVQDVISEYIPPQSVEELWDIEGLERRLDADFAVKLPLQQWLAEDKKLYEDVLREKIAEQVEQAYAAKCEQIGPEIRRVERHIMLQVLDTLWKEHLATMDHLRHGIHLRAFAQKNPKQEYKREAFELFQSMLENLKLEVVRFLSHLQLQQDENAEALAQQRREEAARSKMEFQHAESSALSDDEGGEAQEEAPAEPFVRDERKVGRNEPCPCGSGKKYKQCHGKLA</sequence>
<dbReference type="SUPFAM" id="SSF81767">
    <property type="entry name" value="Pre-protein crosslinking domain of SecA"/>
    <property type="match status" value="1"/>
</dbReference>
<accession>A0A927C4A3</accession>
<organism evidence="21 22">
    <name type="scientific">Spongiibacter pelagi</name>
    <dbReference type="NCBI Taxonomy" id="2760804"/>
    <lineage>
        <taxon>Bacteria</taxon>
        <taxon>Pseudomonadati</taxon>
        <taxon>Pseudomonadota</taxon>
        <taxon>Gammaproteobacteria</taxon>
        <taxon>Cellvibrionales</taxon>
        <taxon>Spongiibacteraceae</taxon>
        <taxon>Spongiibacter</taxon>
    </lineage>
</organism>
<keyword evidence="8 15" id="KW-0547">Nucleotide-binding</keyword>
<dbReference type="SMART" id="SM00957">
    <property type="entry name" value="SecA_DEAD"/>
    <property type="match status" value="1"/>
</dbReference>
<dbReference type="GO" id="GO:0005886">
    <property type="term" value="C:plasma membrane"/>
    <property type="evidence" value="ECO:0007669"/>
    <property type="project" value="UniProtKB-SubCell"/>
</dbReference>
<dbReference type="EC" id="7.4.2.8" evidence="15"/>
<feature type="region of interest" description="Disordered" evidence="17">
    <location>
        <begin position="843"/>
        <end position="912"/>
    </location>
</feature>
<dbReference type="GO" id="GO:0031522">
    <property type="term" value="C:cell envelope Sec protein transport complex"/>
    <property type="evidence" value="ECO:0007669"/>
    <property type="project" value="UniProtKB-ARBA"/>
</dbReference>
<evidence type="ECO:0000256" key="2">
    <source>
        <dbReference type="ARBA" id="ARBA00007650"/>
    </source>
</evidence>
<dbReference type="RefSeq" id="WP_190765901.1">
    <property type="nucleotide sequence ID" value="NZ_JACXLD010000007.1"/>
</dbReference>
<dbReference type="CDD" id="cd17928">
    <property type="entry name" value="DEXDc_SecA"/>
    <property type="match status" value="1"/>
</dbReference>
<keyword evidence="10 15" id="KW-0067">ATP-binding</keyword>
<dbReference type="Gene3D" id="3.40.50.300">
    <property type="entry name" value="P-loop containing nucleotide triphosphate hydrolases"/>
    <property type="match status" value="2"/>
</dbReference>
<dbReference type="InterPro" id="IPR011116">
    <property type="entry name" value="SecA_Wing/Scaffold"/>
</dbReference>
<feature type="compositionally biased region" description="Acidic residues" evidence="17">
    <location>
        <begin position="867"/>
        <end position="879"/>
    </location>
</feature>
<dbReference type="GO" id="GO:0006605">
    <property type="term" value="P:protein targeting"/>
    <property type="evidence" value="ECO:0007669"/>
    <property type="project" value="UniProtKB-UniRule"/>
</dbReference>
<keyword evidence="13 15" id="KW-0811">Translocation</keyword>
<evidence type="ECO:0000256" key="9">
    <source>
        <dbReference type="ARBA" id="ARBA00022833"/>
    </source>
</evidence>
<evidence type="ECO:0000256" key="8">
    <source>
        <dbReference type="ARBA" id="ARBA00022741"/>
    </source>
</evidence>
<dbReference type="PRINTS" id="PR00906">
    <property type="entry name" value="SECA"/>
</dbReference>
<keyword evidence="22" id="KW-1185">Reference proteome</keyword>
<feature type="binding site" evidence="15">
    <location>
        <position position="516"/>
    </location>
    <ligand>
        <name>ATP</name>
        <dbReference type="ChEBI" id="CHEBI:30616"/>
    </ligand>
</feature>
<gene>
    <name evidence="15 21" type="primary">secA</name>
    <name evidence="21" type="ORF">IB286_12110</name>
</gene>
<dbReference type="Pfam" id="PF02810">
    <property type="entry name" value="SEC-C"/>
    <property type="match status" value="1"/>
</dbReference>
<evidence type="ECO:0000256" key="5">
    <source>
        <dbReference type="ARBA" id="ARBA00022490"/>
    </source>
</evidence>
<keyword evidence="9" id="KW-0862">Zinc</keyword>
<reference evidence="21" key="1">
    <citation type="submission" date="2020-09" db="EMBL/GenBank/DDBJ databases">
        <authorList>
            <person name="Yoon J.-W."/>
        </authorList>
    </citation>
    <scope>NUCLEOTIDE SEQUENCE</scope>
    <source>
        <strain evidence="21">KMU-158</strain>
    </source>
</reference>
<dbReference type="PROSITE" id="PS51196">
    <property type="entry name" value="SECA_MOTOR_DEAD"/>
    <property type="match status" value="1"/>
</dbReference>
<evidence type="ECO:0000256" key="13">
    <source>
        <dbReference type="ARBA" id="ARBA00023010"/>
    </source>
</evidence>
<evidence type="ECO:0000256" key="4">
    <source>
        <dbReference type="ARBA" id="ARBA00022475"/>
    </source>
</evidence>
<evidence type="ECO:0000313" key="22">
    <source>
        <dbReference type="Proteomes" id="UP000610558"/>
    </source>
</evidence>
<dbReference type="SUPFAM" id="SSF52540">
    <property type="entry name" value="P-loop containing nucleoside triphosphate hydrolases"/>
    <property type="match status" value="2"/>
</dbReference>